<sequence length="277" mass="29309">MKSSVLPVVLLVAPLLVSCGSGSLADGEAAQASSTAEATEAAETGEAGEVHWSYDGEEGQDEWGDLSADFETCSAGHAQSPIDLPAHADQEPTEYLKITSTPTVAQSVDTGHTIQLVPERGASRVERDGTEFDLAQLHFHAPSEHTVDGEAMDAELHFVYATPGGQTLVVGVFAEEGTRENKVWQPFVEGAARPGTTDLPFYVAAMLPTDPTYVSYLGSLTTPPCTEGVHWVVYSTPVKLSADQIAVLEEASQGHNARHTQPEGNRTVSEGTAVLAH</sequence>
<evidence type="ECO:0000256" key="5">
    <source>
        <dbReference type="ARBA" id="ARBA00023239"/>
    </source>
</evidence>
<comment type="catalytic activity">
    <reaction evidence="6">
        <text>hydrogencarbonate + H(+) = CO2 + H2O</text>
        <dbReference type="Rhea" id="RHEA:10748"/>
        <dbReference type="ChEBI" id="CHEBI:15377"/>
        <dbReference type="ChEBI" id="CHEBI:15378"/>
        <dbReference type="ChEBI" id="CHEBI:16526"/>
        <dbReference type="ChEBI" id="CHEBI:17544"/>
        <dbReference type="EC" id="4.2.1.1"/>
    </reaction>
</comment>
<accession>A0ABW4VDW4</accession>
<feature type="chain" id="PRO_5047423231" description="carbonic anhydrase" evidence="8">
    <location>
        <begin position="26"/>
        <end position="277"/>
    </location>
</feature>
<dbReference type="InterPro" id="IPR036398">
    <property type="entry name" value="CA_dom_sf"/>
</dbReference>
<feature type="domain" description="Alpha-carbonic anhydrase" evidence="9">
    <location>
        <begin position="50"/>
        <end position="272"/>
    </location>
</feature>
<evidence type="ECO:0000256" key="8">
    <source>
        <dbReference type="SAM" id="SignalP"/>
    </source>
</evidence>
<dbReference type="EMBL" id="JBHUHF010000001">
    <property type="protein sequence ID" value="MFD2027818.1"/>
    <property type="molecule type" value="Genomic_DNA"/>
</dbReference>
<evidence type="ECO:0000256" key="3">
    <source>
        <dbReference type="ARBA" id="ARBA00022723"/>
    </source>
</evidence>
<feature type="signal peptide" evidence="8">
    <location>
        <begin position="1"/>
        <end position="25"/>
    </location>
</feature>
<gene>
    <name evidence="10" type="ORF">ACFSL2_20130</name>
</gene>
<evidence type="ECO:0000256" key="4">
    <source>
        <dbReference type="ARBA" id="ARBA00022833"/>
    </source>
</evidence>
<keyword evidence="4" id="KW-0862">Zinc</keyword>
<dbReference type="Pfam" id="PF00194">
    <property type="entry name" value="Carb_anhydrase"/>
    <property type="match status" value="1"/>
</dbReference>
<dbReference type="Proteomes" id="UP001597338">
    <property type="component" value="Unassembled WGS sequence"/>
</dbReference>
<keyword evidence="3" id="KW-0479">Metal-binding</keyword>
<evidence type="ECO:0000256" key="6">
    <source>
        <dbReference type="ARBA" id="ARBA00048348"/>
    </source>
</evidence>
<dbReference type="PANTHER" id="PTHR18952">
    <property type="entry name" value="CARBONIC ANHYDRASE"/>
    <property type="match status" value="1"/>
</dbReference>
<dbReference type="PROSITE" id="PS51144">
    <property type="entry name" value="ALPHA_CA_2"/>
    <property type="match status" value="1"/>
</dbReference>
<evidence type="ECO:0000256" key="2">
    <source>
        <dbReference type="ARBA" id="ARBA00012925"/>
    </source>
</evidence>
<organism evidence="10 11">
    <name type="scientific">Promicromonospora aerolata</name>
    <dbReference type="NCBI Taxonomy" id="195749"/>
    <lineage>
        <taxon>Bacteria</taxon>
        <taxon>Bacillati</taxon>
        <taxon>Actinomycetota</taxon>
        <taxon>Actinomycetes</taxon>
        <taxon>Micrococcales</taxon>
        <taxon>Promicromonosporaceae</taxon>
        <taxon>Promicromonospora</taxon>
    </lineage>
</organism>
<dbReference type="RefSeq" id="WP_377199537.1">
    <property type="nucleotide sequence ID" value="NZ_JBHUHF010000001.1"/>
</dbReference>
<dbReference type="PROSITE" id="PS51257">
    <property type="entry name" value="PROKAR_LIPOPROTEIN"/>
    <property type="match status" value="1"/>
</dbReference>
<dbReference type="SMART" id="SM01057">
    <property type="entry name" value="Carb_anhydrase"/>
    <property type="match status" value="1"/>
</dbReference>
<dbReference type="CDD" id="cd03124">
    <property type="entry name" value="alpha_CA_prokaryotic_like"/>
    <property type="match status" value="1"/>
</dbReference>
<keyword evidence="5" id="KW-0456">Lyase</keyword>
<reference evidence="11" key="1">
    <citation type="journal article" date="2019" name="Int. J. Syst. Evol. Microbiol.">
        <title>The Global Catalogue of Microorganisms (GCM) 10K type strain sequencing project: providing services to taxonomists for standard genome sequencing and annotation.</title>
        <authorList>
            <consortium name="The Broad Institute Genomics Platform"/>
            <consortium name="The Broad Institute Genome Sequencing Center for Infectious Disease"/>
            <person name="Wu L."/>
            <person name="Ma J."/>
        </authorList>
    </citation>
    <scope>NUCLEOTIDE SEQUENCE [LARGE SCALE GENOMIC DNA]</scope>
    <source>
        <strain evidence="11">CCM 7043</strain>
    </source>
</reference>
<proteinExistence type="inferred from homology"/>
<evidence type="ECO:0000256" key="1">
    <source>
        <dbReference type="ARBA" id="ARBA00010718"/>
    </source>
</evidence>
<dbReference type="InterPro" id="IPR041891">
    <property type="entry name" value="Alpha_CA_prokaryot-like"/>
</dbReference>
<dbReference type="PANTHER" id="PTHR18952:SF265">
    <property type="entry name" value="CARBONIC ANHYDRASE"/>
    <property type="match status" value="1"/>
</dbReference>
<dbReference type="Gene3D" id="3.10.200.10">
    <property type="entry name" value="Alpha carbonic anhydrase"/>
    <property type="match status" value="1"/>
</dbReference>
<keyword evidence="11" id="KW-1185">Reference proteome</keyword>
<comment type="caution">
    <text evidence="10">The sequence shown here is derived from an EMBL/GenBank/DDBJ whole genome shotgun (WGS) entry which is preliminary data.</text>
</comment>
<dbReference type="InterPro" id="IPR001148">
    <property type="entry name" value="CA_dom"/>
</dbReference>
<evidence type="ECO:0000256" key="7">
    <source>
        <dbReference type="SAM" id="MobiDB-lite"/>
    </source>
</evidence>
<evidence type="ECO:0000259" key="9">
    <source>
        <dbReference type="PROSITE" id="PS51144"/>
    </source>
</evidence>
<feature type="region of interest" description="Disordered" evidence="7">
    <location>
        <begin position="252"/>
        <end position="277"/>
    </location>
</feature>
<protein>
    <recommendedName>
        <fullName evidence="2">carbonic anhydrase</fullName>
        <ecNumber evidence="2">4.2.1.1</ecNumber>
    </recommendedName>
</protein>
<keyword evidence="8" id="KW-0732">Signal</keyword>
<evidence type="ECO:0000313" key="11">
    <source>
        <dbReference type="Proteomes" id="UP001597338"/>
    </source>
</evidence>
<evidence type="ECO:0000313" key="10">
    <source>
        <dbReference type="EMBL" id="MFD2027818.1"/>
    </source>
</evidence>
<dbReference type="InterPro" id="IPR023561">
    <property type="entry name" value="Carbonic_anhydrase_a-class"/>
</dbReference>
<dbReference type="EC" id="4.2.1.1" evidence="2"/>
<name>A0ABW4VDW4_9MICO</name>
<comment type="similarity">
    <text evidence="1">Belongs to the alpha-carbonic anhydrase family.</text>
</comment>
<dbReference type="SUPFAM" id="SSF51069">
    <property type="entry name" value="Carbonic anhydrase"/>
    <property type="match status" value="1"/>
</dbReference>